<dbReference type="HOGENOM" id="CLU_2048126_0_0_11"/>
<reference evidence="3 4" key="1">
    <citation type="journal article" date="2011" name="Stand. Genomic Sci.">
        <title>High quality draft genome sequence of Segniliparus rugosus CDC 945(T)= (ATCC BAA-974(T)).</title>
        <authorList>
            <person name="Earl A.M."/>
            <person name="Desjardins C.A."/>
            <person name="Fitzgerald M.G."/>
            <person name="Arachchi H.M."/>
            <person name="Zeng Q."/>
            <person name="Mehta T."/>
            <person name="Griggs A."/>
            <person name="Birren B.W."/>
            <person name="Toney N.C."/>
            <person name="Carr J."/>
            <person name="Posey J."/>
            <person name="Butler W.R."/>
        </authorList>
    </citation>
    <scope>NUCLEOTIDE SEQUENCE [LARGE SCALE GENOMIC DNA]</scope>
    <source>
        <strain evidence="4">ATCC BAA-974 / DSM 45345 / CCUG 50838 / CIP 108380 / JCM 13579 / CDC 945</strain>
    </source>
</reference>
<accession>E5XM08</accession>
<evidence type="ECO:0000256" key="2">
    <source>
        <dbReference type="SAM" id="SignalP"/>
    </source>
</evidence>
<dbReference type="OrthoDB" id="9937436at2"/>
<keyword evidence="2" id="KW-0732">Signal</keyword>
<evidence type="ECO:0008006" key="5">
    <source>
        <dbReference type="Google" id="ProtNLM"/>
    </source>
</evidence>
<feature type="signal peptide" evidence="2">
    <location>
        <begin position="1"/>
        <end position="20"/>
    </location>
</feature>
<name>E5XM08_SEGRC</name>
<evidence type="ECO:0000313" key="3">
    <source>
        <dbReference type="EMBL" id="EFV14614.2"/>
    </source>
</evidence>
<feature type="chain" id="PRO_5038344550" description="Secreted protein" evidence="2">
    <location>
        <begin position="21"/>
        <end position="120"/>
    </location>
</feature>
<dbReference type="RefSeq" id="WP_021030622.1">
    <property type="nucleotide sequence ID" value="NZ_KI391954.1"/>
</dbReference>
<sequence length="120" mass="13093">MKIRSALSALACALAFGGMAVIDVARPGAAHAAPAPVHSYDDPEDDDWDEPEPPVDDNGDGPLSRYICRLGIGHWTHPLADAITVYVWAHDFNEADQKARDDHPTTPPFEYIAWSRCDPA</sequence>
<dbReference type="AlphaFoldDB" id="E5XM08"/>
<evidence type="ECO:0000256" key="1">
    <source>
        <dbReference type="SAM" id="MobiDB-lite"/>
    </source>
</evidence>
<protein>
    <recommendedName>
        <fullName evidence="5">Secreted protein</fullName>
    </recommendedName>
</protein>
<keyword evidence="4" id="KW-1185">Reference proteome</keyword>
<feature type="compositionally biased region" description="Acidic residues" evidence="1">
    <location>
        <begin position="42"/>
        <end position="59"/>
    </location>
</feature>
<dbReference type="Proteomes" id="UP000004816">
    <property type="component" value="Unassembled WGS sequence"/>
</dbReference>
<evidence type="ECO:0000313" key="4">
    <source>
        <dbReference type="Proteomes" id="UP000004816"/>
    </source>
</evidence>
<dbReference type="EMBL" id="ACZI02000003">
    <property type="protein sequence ID" value="EFV14614.2"/>
    <property type="molecule type" value="Genomic_DNA"/>
</dbReference>
<dbReference type="STRING" id="679197.HMPREF9336_00527"/>
<organism evidence="3 4">
    <name type="scientific">Segniliparus rugosus (strain ATCC BAA-974 / DSM 45345 / CCUG 50838 / CIP 108380 / JCM 13579 / CDC 945)</name>
    <dbReference type="NCBI Taxonomy" id="679197"/>
    <lineage>
        <taxon>Bacteria</taxon>
        <taxon>Bacillati</taxon>
        <taxon>Actinomycetota</taxon>
        <taxon>Actinomycetes</taxon>
        <taxon>Mycobacteriales</taxon>
        <taxon>Segniliparaceae</taxon>
        <taxon>Segniliparus</taxon>
    </lineage>
</organism>
<proteinExistence type="predicted"/>
<feature type="region of interest" description="Disordered" evidence="1">
    <location>
        <begin position="32"/>
        <end position="60"/>
    </location>
</feature>
<comment type="caution">
    <text evidence="3">The sequence shown here is derived from an EMBL/GenBank/DDBJ whole genome shotgun (WGS) entry which is preliminary data.</text>
</comment>
<gene>
    <name evidence="3" type="ORF">HMPREF9336_00527</name>
</gene>